<dbReference type="SUPFAM" id="SSF55895">
    <property type="entry name" value="Ribonuclease Rh-like"/>
    <property type="match status" value="1"/>
</dbReference>
<evidence type="ECO:0000256" key="3">
    <source>
        <dbReference type="ARBA" id="ARBA00012571"/>
    </source>
</evidence>
<evidence type="ECO:0000256" key="9">
    <source>
        <dbReference type="SAM" id="MobiDB-lite"/>
    </source>
</evidence>
<comment type="subcellular location">
    <subcellularLocation>
        <location evidence="1">Nucleus</location>
    </subcellularLocation>
</comment>
<feature type="compositionally biased region" description="Low complexity" evidence="9">
    <location>
        <begin position="1"/>
        <end position="19"/>
    </location>
</feature>
<dbReference type="GO" id="GO:0003723">
    <property type="term" value="F:RNA binding"/>
    <property type="evidence" value="ECO:0007669"/>
    <property type="project" value="InterPro"/>
</dbReference>
<dbReference type="CDD" id="cd01061">
    <property type="entry name" value="RNase_T2_euk"/>
    <property type="match status" value="1"/>
</dbReference>
<dbReference type="InterPro" id="IPR001568">
    <property type="entry name" value="RNase_T2-like"/>
</dbReference>
<dbReference type="InterPro" id="IPR036430">
    <property type="entry name" value="RNase_T2-like_sf"/>
</dbReference>
<dbReference type="Pfam" id="PF00445">
    <property type="entry name" value="Ribonuclease_T2"/>
    <property type="match status" value="1"/>
</dbReference>
<dbReference type="InterPro" id="IPR050936">
    <property type="entry name" value="AP-1-like"/>
</dbReference>
<evidence type="ECO:0000313" key="11">
    <source>
        <dbReference type="EMBL" id="KAB8303756.1"/>
    </source>
</evidence>
<dbReference type="FunFam" id="3.90.730.10:FF:000020">
    <property type="entry name" value="Uncharacterized protein"/>
    <property type="match status" value="1"/>
</dbReference>
<dbReference type="InterPro" id="IPR018287">
    <property type="entry name" value="Hap4_TF_heteromerisation"/>
</dbReference>
<dbReference type="PROSITE" id="PS00531">
    <property type="entry name" value="RNASE_T2_2"/>
    <property type="match status" value="1"/>
</dbReference>
<reference evidence="11 12" key="1">
    <citation type="submission" date="2019-06" db="EMBL/GenBank/DDBJ databases">
        <title>Genome Sequence of the Brown Rot Fungal Pathogen Monilinia laxa.</title>
        <authorList>
            <person name="De Miccolis Angelini R.M."/>
            <person name="Landi L."/>
            <person name="Abate D."/>
            <person name="Pollastro S."/>
            <person name="Romanazzi G."/>
            <person name="Faretra F."/>
        </authorList>
    </citation>
    <scope>NUCLEOTIDE SEQUENCE [LARGE SCALE GENOMIC DNA]</scope>
    <source>
        <strain evidence="11 12">Mlax316</strain>
    </source>
</reference>
<dbReference type="InterPro" id="IPR033130">
    <property type="entry name" value="RNase_T2_His_AS_2"/>
</dbReference>
<protein>
    <recommendedName>
        <fullName evidence="3">ribonuclease T2</fullName>
        <ecNumber evidence="3">4.6.1.19</ecNumber>
    </recommendedName>
</protein>
<organism evidence="11 12">
    <name type="scientific">Monilinia laxa</name>
    <name type="common">Brown rot fungus</name>
    <name type="synonym">Sclerotinia laxa</name>
    <dbReference type="NCBI Taxonomy" id="61186"/>
    <lineage>
        <taxon>Eukaryota</taxon>
        <taxon>Fungi</taxon>
        <taxon>Dikarya</taxon>
        <taxon>Ascomycota</taxon>
        <taxon>Pezizomycotina</taxon>
        <taxon>Leotiomycetes</taxon>
        <taxon>Helotiales</taxon>
        <taxon>Sclerotiniaceae</taxon>
        <taxon>Monilinia</taxon>
    </lineage>
</organism>
<feature type="region of interest" description="Disordered" evidence="9">
    <location>
        <begin position="173"/>
        <end position="196"/>
    </location>
</feature>
<evidence type="ECO:0000256" key="2">
    <source>
        <dbReference type="ARBA" id="ARBA00007469"/>
    </source>
</evidence>
<evidence type="ECO:0000256" key="8">
    <source>
        <dbReference type="RuleBase" id="RU004328"/>
    </source>
</evidence>
<feature type="active site" evidence="7">
    <location>
        <position position="714"/>
    </location>
</feature>
<keyword evidence="5" id="KW-1015">Disulfide bond</keyword>
<dbReference type="Proteomes" id="UP000326757">
    <property type="component" value="Unassembled WGS sequence"/>
</dbReference>
<feature type="domain" description="BZIP" evidence="10">
    <location>
        <begin position="75"/>
        <end position="90"/>
    </location>
</feature>
<accession>A0A5N6KIZ5</accession>
<dbReference type="InterPro" id="IPR033697">
    <property type="entry name" value="Ribonuclease_T2_eukaryotic"/>
</dbReference>
<dbReference type="PROSITE" id="PS00036">
    <property type="entry name" value="BZIP_BASIC"/>
    <property type="match status" value="1"/>
</dbReference>
<evidence type="ECO:0000256" key="5">
    <source>
        <dbReference type="ARBA" id="ARBA00023157"/>
    </source>
</evidence>
<evidence type="ECO:0000259" key="10">
    <source>
        <dbReference type="PROSITE" id="PS00036"/>
    </source>
</evidence>
<dbReference type="InterPro" id="IPR046347">
    <property type="entry name" value="bZIP_sf"/>
</dbReference>
<dbReference type="GO" id="GO:0033897">
    <property type="term" value="F:ribonuclease T2 activity"/>
    <property type="evidence" value="ECO:0007669"/>
    <property type="project" value="UniProtKB-EC"/>
</dbReference>
<dbReference type="Gene3D" id="3.90.730.10">
    <property type="entry name" value="Ribonuclease T2-like"/>
    <property type="match status" value="1"/>
</dbReference>
<dbReference type="SMART" id="SM00338">
    <property type="entry name" value="BRLZ"/>
    <property type="match status" value="1"/>
</dbReference>
<dbReference type="OrthoDB" id="435754at2759"/>
<feature type="region of interest" description="Disordered" evidence="9">
    <location>
        <begin position="1"/>
        <end position="110"/>
    </location>
</feature>
<evidence type="ECO:0000256" key="7">
    <source>
        <dbReference type="PIRSR" id="PIRSR633697-1"/>
    </source>
</evidence>
<feature type="active site" evidence="7">
    <location>
        <position position="629"/>
    </location>
</feature>
<evidence type="ECO:0000256" key="4">
    <source>
        <dbReference type="ARBA" id="ARBA00022759"/>
    </source>
</evidence>
<dbReference type="GO" id="GO:0000976">
    <property type="term" value="F:transcription cis-regulatory region binding"/>
    <property type="evidence" value="ECO:0007669"/>
    <property type="project" value="InterPro"/>
</dbReference>
<dbReference type="SUPFAM" id="SSF57959">
    <property type="entry name" value="Leucine zipper domain"/>
    <property type="match status" value="1"/>
</dbReference>
<dbReference type="GO" id="GO:0090575">
    <property type="term" value="C:RNA polymerase II transcription regulator complex"/>
    <property type="evidence" value="ECO:0007669"/>
    <property type="project" value="TreeGrafter"/>
</dbReference>
<dbReference type="AlphaFoldDB" id="A0A5N6KIZ5"/>
<dbReference type="GO" id="GO:0001228">
    <property type="term" value="F:DNA-binding transcription activator activity, RNA polymerase II-specific"/>
    <property type="evidence" value="ECO:0007669"/>
    <property type="project" value="TreeGrafter"/>
</dbReference>
<comment type="caution">
    <text evidence="11">The sequence shown here is derived from an EMBL/GenBank/DDBJ whole genome shotgun (WGS) entry which is preliminary data.</text>
</comment>
<sequence length="873" mass="95082">MASPAVSTPSSAGSPAALAPAPPSLAIKTGNLSSMNSLASASSASTPTIMTTKEWVIPPRPKPGRKPATDTPPTKRKAQNRAAQRAFRERRAARVGELEEQLEEAKEDQQRRENEMRLKITRLEADVSRFNGELHSWRLRCDTLERIADYEKREKEAALKELAYLRNGIESKGTDAVPLPPRRNRQSTQTLFPPPRQQDHFAPEFEELNEVGCGGCKSTGECACADQVLAISTQGCGNCSSDSHCQCLEETLKGAGVDLKRAHSPEIDEATEKRARLSSRSSTPIEIDFTAQFSRPQPDIREQSPPPQVMTRPIEPCGFCEQGTYCMCAAAAAAEANAEHERERENRLAPLLNEVTPPPSDTDVENSQVKLPSMQPSHMHRPVTVAPPSNSCANGPGTCKQCMSDPKSGLFCRSLAAMRASSSSAPPEGCCGGSSAGGGCCKIMQPAPSSEPPPSLSVAETYKTLSTHKNFDQASDDLNTWLGHLHATPPQHAGRAPMEVEAASVMGVLKLQDDKYKVFFPLAFIPFCIQFSFSSPRAIVKMQGVKIIALLPLVFQGAQASLYGESSLNHTCELKKPYLSCSANASPSITDSCCTETFGGLLLSTQFWDTYTGRESEDQLLPQNSWTLHGLWPDFCNGSYTQYCDLNRQYDPFPSPNTTTGTPSGVPVPPYTGTPLSTIIEQYGKYDLLAYMNKFWIAQETPNWYLWAHEFSKHATCFSTFDTPCYGPTYNSTPYADLISFYTTALSYFSNLPTFDYLSKHKIVPSNTTTYTLSEFQSALKKESGAVPYIGCSGPAFNDTAAGANSTDNGRTVVSEVWYYFHVLGRVQDGKKRPVGADINGGSISSCATSKGALRYLERAPGSVRGSSGSYEL</sequence>
<evidence type="ECO:0000256" key="1">
    <source>
        <dbReference type="ARBA" id="ARBA00004123"/>
    </source>
</evidence>
<dbReference type="PROSITE" id="PS00530">
    <property type="entry name" value="RNASE_T2_1"/>
    <property type="match status" value="1"/>
</dbReference>
<feature type="compositionally biased region" description="Basic and acidic residues" evidence="9">
    <location>
        <begin position="86"/>
        <end position="110"/>
    </location>
</feature>
<comment type="similarity">
    <text evidence="2 8">Belongs to the RNase T2 family.</text>
</comment>
<feature type="compositionally biased region" description="Low complexity" evidence="9">
    <location>
        <begin position="31"/>
        <end position="45"/>
    </location>
</feature>
<evidence type="ECO:0000256" key="6">
    <source>
        <dbReference type="ARBA" id="ARBA00023242"/>
    </source>
</evidence>
<dbReference type="InterPro" id="IPR004827">
    <property type="entry name" value="bZIP"/>
</dbReference>
<dbReference type="InterPro" id="IPR018188">
    <property type="entry name" value="RNase_T2_His_AS_1"/>
</dbReference>
<dbReference type="PANTHER" id="PTHR40621:SF7">
    <property type="entry name" value="BZIP DOMAIN-CONTAINING PROTEIN"/>
    <property type="match status" value="1"/>
</dbReference>
<dbReference type="PANTHER" id="PTHR40621">
    <property type="entry name" value="TRANSCRIPTION FACTOR KAPC-RELATED"/>
    <property type="match status" value="1"/>
</dbReference>
<evidence type="ECO:0000313" key="12">
    <source>
        <dbReference type="Proteomes" id="UP000326757"/>
    </source>
</evidence>
<keyword evidence="12" id="KW-1185">Reference proteome</keyword>
<dbReference type="EC" id="4.6.1.19" evidence="3"/>
<gene>
    <name evidence="11" type="ORF">EYC80_005137</name>
</gene>
<dbReference type="Gene3D" id="1.20.5.170">
    <property type="match status" value="1"/>
</dbReference>
<keyword evidence="4" id="KW-0540">Nuclease</keyword>
<dbReference type="EMBL" id="VIGI01000002">
    <property type="protein sequence ID" value="KAB8303756.1"/>
    <property type="molecule type" value="Genomic_DNA"/>
</dbReference>
<keyword evidence="4" id="KW-0378">Hydrolase</keyword>
<proteinExistence type="inferred from homology"/>
<keyword evidence="4" id="KW-0255">Endonuclease</keyword>
<name>A0A5N6KIZ5_MONLA</name>
<dbReference type="Pfam" id="PF10297">
    <property type="entry name" value="Hap4_Hap_bind"/>
    <property type="match status" value="1"/>
</dbReference>
<keyword evidence="6" id="KW-0539">Nucleus</keyword>
<feature type="active site" evidence="7">
    <location>
        <position position="710"/>
    </location>
</feature>